<sequence length="286" mass="31670">MPTVQRDGVQLYYEYDDGATDAPPVVFVQGLGVGRWSWHWQHRAFEAYDLIFPDNRGTGDSEAGLPPLVGRLPQSLRVLLFTKLLGYSTEGLAADLDAVLADAGVEQVHVVGASLGGMIAQQYALDHDRAISLSLLCTTHGGEEAIPIPDETLEQMFDVPEGADERETIRHRMDPAINDEFAERNPEVIEQIIDWRIEQDAGEVARESQGAAGVNFDASDRVHEIDLPTLILHGTHDRVLPVKNGELLAEKIPDSRFERIDGGSHLFMIEDSEEVNGHLRELFESV</sequence>
<dbReference type="Gene3D" id="3.40.50.1820">
    <property type="entry name" value="alpha/beta hydrolase"/>
    <property type="match status" value="1"/>
</dbReference>
<name>A0A6B0T334_9EURY</name>
<evidence type="ECO:0000259" key="1">
    <source>
        <dbReference type="Pfam" id="PF00561"/>
    </source>
</evidence>
<gene>
    <name evidence="2" type="ORF">GRX03_12620</name>
</gene>
<accession>A0A6B0T334</accession>
<dbReference type="SUPFAM" id="SSF53474">
    <property type="entry name" value="alpha/beta-Hydrolases"/>
    <property type="match status" value="1"/>
</dbReference>
<evidence type="ECO:0000313" key="3">
    <source>
        <dbReference type="Proteomes" id="UP000466535"/>
    </source>
</evidence>
<keyword evidence="3" id="KW-1185">Reference proteome</keyword>
<comment type="caution">
    <text evidence="2">The sequence shown here is derived from an EMBL/GenBank/DDBJ whole genome shotgun (WGS) entry which is preliminary data.</text>
</comment>
<dbReference type="Pfam" id="PF00561">
    <property type="entry name" value="Abhydrolase_1"/>
    <property type="match status" value="1"/>
</dbReference>
<dbReference type="InterPro" id="IPR029058">
    <property type="entry name" value="AB_hydrolase_fold"/>
</dbReference>
<organism evidence="2 3">
    <name type="scientific">Halovenus carboxidivorans</name>
    <dbReference type="NCBI Taxonomy" id="2692199"/>
    <lineage>
        <taxon>Archaea</taxon>
        <taxon>Methanobacteriati</taxon>
        <taxon>Methanobacteriota</taxon>
        <taxon>Stenosarchaea group</taxon>
        <taxon>Halobacteria</taxon>
        <taxon>Halobacteriales</taxon>
        <taxon>Haloarculaceae</taxon>
        <taxon>Halovenus</taxon>
    </lineage>
</organism>
<dbReference type="EMBL" id="WUUT01000005">
    <property type="protein sequence ID" value="MXR52445.1"/>
    <property type="molecule type" value="Genomic_DNA"/>
</dbReference>
<dbReference type="InterPro" id="IPR000073">
    <property type="entry name" value="AB_hydrolase_1"/>
</dbReference>
<dbReference type="PANTHER" id="PTHR43433">
    <property type="entry name" value="HYDROLASE, ALPHA/BETA FOLD FAMILY PROTEIN"/>
    <property type="match status" value="1"/>
</dbReference>
<protein>
    <submittedName>
        <fullName evidence="2">Alpha/beta fold hydrolase</fullName>
    </submittedName>
</protein>
<feature type="domain" description="AB hydrolase-1" evidence="1">
    <location>
        <begin position="23"/>
        <end position="271"/>
    </location>
</feature>
<dbReference type="InterPro" id="IPR050471">
    <property type="entry name" value="AB_hydrolase"/>
</dbReference>
<dbReference type="AlphaFoldDB" id="A0A6B0T334"/>
<evidence type="ECO:0000313" key="2">
    <source>
        <dbReference type="EMBL" id="MXR52445.1"/>
    </source>
</evidence>
<keyword evidence="2" id="KW-0378">Hydrolase</keyword>
<dbReference type="OrthoDB" id="111592at2157"/>
<proteinExistence type="predicted"/>
<reference evidence="2 3" key="1">
    <citation type="submission" date="2019-12" db="EMBL/GenBank/DDBJ databases">
        <title>Isolation and characterization of three novel carbon monoxide-oxidizing members of Halobacteria from salione crusts and soils.</title>
        <authorList>
            <person name="Myers M.R."/>
            <person name="King G.M."/>
        </authorList>
    </citation>
    <scope>NUCLEOTIDE SEQUENCE [LARGE SCALE GENOMIC DNA]</scope>
    <source>
        <strain evidence="2 3">WSH3</strain>
    </source>
</reference>
<dbReference type="GO" id="GO:0016787">
    <property type="term" value="F:hydrolase activity"/>
    <property type="evidence" value="ECO:0007669"/>
    <property type="project" value="UniProtKB-KW"/>
</dbReference>
<dbReference type="Proteomes" id="UP000466535">
    <property type="component" value="Unassembled WGS sequence"/>
</dbReference>
<dbReference type="PANTHER" id="PTHR43433:SF5">
    <property type="entry name" value="AB HYDROLASE-1 DOMAIN-CONTAINING PROTEIN"/>
    <property type="match status" value="1"/>
</dbReference>
<dbReference type="RefSeq" id="WP_159764583.1">
    <property type="nucleotide sequence ID" value="NZ_WUUT01000005.1"/>
</dbReference>